<dbReference type="InterPro" id="IPR001173">
    <property type="entry name" value="Glyco_trans_2-like"/>
</dbReference>
<evidence type="ECO:0000259" key="4">
    <source>
        <dbReference type="Pfam" id="PF00535"/>
    </source>
</evidence>
<evidence type="ECO:0000256" key="2">
    <source>
        <dbReference type="ARBA" id="ARBA00022676"/>
    </source>
</evidence>
<dbReference type="PANTHER" id="PTHR43630:SF1">
    <property type="entry name" value="POLY-BETA-1,6-N-ACETYL-D-GLUCOSAMINE SYNTHASE"/>
    <property type="match status" value="1"/>
</dbReference>
<dbReference type="Proteomes" id="UP000178040">
    <property type="component" value="Unassembled WGS sequence"/>
</dbReference>
<comment type="similarity">
    <text evidence="1">Belongs to the glycosyltransferase 2 family.</text>
</comment>
<dbReference type="SUPFAM" id="SSF53448">
    <property type="entry name" value="Nucleotide-diphospho-sugar transferases"/>
    <property type="match status" value="1"/>
</dbReference>
<evidence type="ECO:0000256" key="3">
    <source>
        <dbReference type="ARBA" id="ARBA00022679"/>
    </source>
</evidence>
<dbReference type="AlphaFoldDB" id="A0A1F7IJ43"/>
<dbReference type="GO" id="GO:0016757">
    <property type="term" value="F:glycosyltransferase activity"/>
    <property type="evidence" value="ECO:0007669"/>
    <property type="project" value="UniProtKB-KW"/>
</dbReference>
<keyword evidence="3" id="KW-0808">Transferase</keyword>
<gene>
    <name evidence="5" type="ORF">A3B40_00940</name>
</gene>
<sequence length="302" mass="34850">MKNKKTPVTIGIPVYNEEINIGNILLSILKQHQTKFKLEKIIVVSDHSTDATNKIINKINNDKIILLINNKRKGKSFCLDRIIDQSHSDILVFIDADTIITDSHFLNKICDPITKGIADLTSPVVEELKPKTFVQKILYASMKFKKTMYYGLNNGINVYTCHGRTLGFSKKLYKLNRFTDVVVDDAYSYFYCKYNNFKYIPVTSTSVSYALPATFSDHEKQSIRFFKSYDNLSNKFSNKIIKSEYDIPKKAVVYAFLQTVFRYPLLLLYIPIATFLKIKSLFVNFQSAKWDIAKSSKKNIYV</sequence>
<dbReference type="InterPro" id="IPR029044">
    <property type="entry name" value="Nucleotide-diphossugar_trans"/>
</dbReference>
<evidence type="ECO:0000313" key="5">
    <source>
        <dbReference type="EMBL" id="OGK43388.1"/>
    </source>
</evidence>
<dbReference type="Pfam" id="PF00535">
    <property type="entry name" value="Glycos_transf_2"/>
    <property type="match status" value="1"/>
</dbReference>
<reference evidence="5 6" key="1">
    <citation type="journal article" date="2016" name="Nat. Commun.">
        <title>Thousands of microbial genomes shed light on interconnected biogeochemical processes in an aquifer system.</title>
        <authorList>
            <person name="Anantharaman K."/>
            <person name="Brown C.T."/>
            <person name="Hug L.A."/>
            <person name="Sharon I."/>
            <person name="Castelle C.J."/>
            <person name="Probst A.J."/>
            <person name="Thomas B.C."/>
            <person name="Singh A."/>
            <person name="Wilkins M.J."/>
            <person name="Karaoz U."/>
            <person name="Brodie E.L."/>
            <person name="Williams K.H."/>
            <person name="Hubbard S.S."/>
            <person name="Banfield J.F."/>
        </authorList>
    </citation>
    <scope>NUCLEOTIDE SEQUENCE [LARGE SCALE GENOMIC DNA]</scope>
</reference>
<comment type="caution">
    <text evidence="5">The sequence shown here is derived from an EMBL/GenBank/DDBJ whole genome shotgun (WGS) entry which is preliminary data.</text>
</comment>
<feature type="domain" description="Glycosyltransferase 2-like" evidence="4">
    <location>
        <begin position="9"/>
        <end position="164"/>
    </location>
</feature>
<evidence type="ECO:0000313" key="6">
    <source>
        <dbReference type="Proteomes" id="UP000178040"/>
    </source>
</evidence>
<proteinExistence type="inferred from homology"/>
<name>A0A1F7IJ43_9BACT</name>
<organism evidence="5 6">
    <name type="scientific">Candidatus Roizmanbacteria bacterium RIFCSPLOWO2_01_FULL_37_16</name>
    <dbReference type="NCBI Taxonomy" id="1802058"/>
    <lineage>
        <taxon>Bacteria</taxon>
        <taxon>Candidatus Roizmaniibacteriota</taxon>
    </lineage>
</organism>
<dbReference type="EMBL" id="MGAI01000052">
    <property type="protein sequence ID" value="OGK43388.1"/>
    <property type="molecule type" value="Genomic_DNA"/>
</dbReference>
<keyword evidence="2" id="KW-0328">Glycosyltransferase</keyword>
<dbReference type="PANTHER" id="PTHR43630">
    <property type="entry name" value="POLY-BETA-1,6-N-ACETYL-D-GLUCOSAMINE SYNTHASE"/>
    <property type="match status" value="1"/>
</dbReference>
<evidence type="ECO:0000256" key="1">
    <source>
        <dbReference type="ARBA" id="ARBA00006739"/>
    </source>
</evidence>
<dbReference type="Gene3D" id="3.90.550.10">
    <property type="entry name" value="Spore Coat Polysaccharide Biosynthesis Protein SpsA, Chain A"/>
    <property type="match status" value="1"/>
</dbReference>
<protein>
    <recommendedName>
        <fullName evidence="4">Glycosyltransferase 2-like domain-containing protein</fullName>
    </recommendedName>
</protein>
<accession>A0A1F7IJ43</accession>